<reference evidence="3 4" key="1">
    <citation type="submission" date="2021-03" db="EMBL/GenBank/DDBJ databases">
        <authorList>
            <person name="King G.J."/>
            <person name="Bancroft I."/>
            <person name="Baten A."/>
            <person name="Bloomfield J."/>
            <person name="Borpatragohain P."/>
            <person name="He Z."/>
            <person name="Irish N."/>
            <person name="Irwin J."/>
            <person name="Liu K."/>
            <person name="Mauleon R.P."/>
            <person name="Moore J."/>
            <person name="Morris R."/>
            <person name="Ostergaard L."/>
            <person name="Wang B."/>
            <person name="Wells R."/>
        </authorList>
    </citation>
    <scope>NUCLEOTIDE SEQUENCE [LARGE SCALE GENOMIC DNA]</scope>
    <source>
        <strain evidence="3">R-o-18</strain>
        <tissue evidence="3">Leaf</tissue>
    </source>
</reference>
<dbReference type="EMBL" id="JADBGQ010000002">
    <property type="protein sequence ID" value="KAG5408617.1"/>
    <property type="molecule type" value="Genomic_DNA"/>
</dbReference>
<dbReference type="InterPro" id="IPR004882">
    <property type="entry name" value="Luc7-rel"/>
</dbReference>
<sequence length="478" mass="53836">MDAMRKQLDVLMGANRNGDVTEVNRKYYDRDVCRLYLSGLCPHELFQLTKMDMGPCPKVHSLQLRKEYREAKAKGVDNYDRELEDAIDRLIVECDRKIGRALKRLQEEDAKAAIAISVTEVTQSPEIIELSKQIKEKMNEADLHDLEGKTDMKIRALELVEEMRTKRADLQAVLLLEAFNKDRASLPQPIPAAALPPPDPRTQEMINEKLKKAEEFGEQGMVDEAQKALEEAEALKKLTPRQEPVVDSTKFTAADVRIVKCNVLIPALYRISSLSVTLFYQTDQKLRLCDICGAFLSIYDNDRRLADHFGGKLHLGYMLIRDKLAELQEAKNKVHKERVEERRRGAESENQVETEEIAVTVEEMLTVGVEIATGIMTTVNMTETMTQEAGGTGHGLGKDTGIMIAAADAVTATKTLPETVAAGLRGGFTDAVRIKLELQTLFRSSYVLKRFLKLYGAKFVIRVSWDAFYMLMTSNTCE</sequence>
<evidence type="ECO:0000256" key="2">
    <source>
        <dbReference type="SAM" id="Coils"/>
    </source>
</evidence>
<name>A0ABQ7NCK3_BRACM</name>
<accession>A0ABQ7NCK3</accession>
<evidence type="ECO:0008006" key="5">
    <source>
        <dbReference type="Google" id="ProtNLM"/>
    </source>
</evidence>
<evidence type="ECO:0000313" key="4">
    <source>
        <dbReference type="Proteomes" id="UP000823674"/>
    </source>
</evidence>
<dbReference type="PANTHER" id="PTHR12375">
    <property type="entry name" value="RNA-BINDING PROTEIN LUC7-RELATED"/>
    <property type="match status" value="1"/>
</dbReference>
<comment type="caution">
    <text evidence="3">The sequence shown here is derived from an EMBL/GenBank/DDBJ whole genome shotgun (WGS) entry which is preliminary data.</text>
</comment>
<protein>
    <recommendedName>
        <fullName evidence="5">LUC7 related protein</fullName>
    </recommendedName>
</protein>
<organism evidence="3 4">
    <name type="scientific">Brassica rapa subsp. trilocularis</name>
    <dbReference type="NCBI Taxonomy" id="1813537"/>
    <lineage>
        <taxon>Eukaryota</taxon>
        <taxon>Viridiplantae</taxon>
        <taxon>Streptophyta</taxon>
        <taxon>Embryophyta</taxon>
        <taxon>Tracheophyta</taxon>
        <taxon>Spermatophyta</taxon>
        <taxon>Magnoliopsida</taxon>
        <taxon>eudicotyledons</taxon>
        <taxon>Gunneridae</taxon>
        <taxon>Pentapetalae</taxon>
        <taxon>rosids</taxon>
        <taxon>malvids</taxon>
        <taxon>Brassicales</taxon>
        <taxon>Brassicaceae</taxon>
        <taxon>Brassiceae</taxon>
        <taxon>Brassica</taxon>
    </lineage>
</organism>
<evidence type="ECO:0000313" key="3">
    <source>
        <dbReference type="EMBL" id="KAG5408617.1"/>
    </source>
</evidence>
<comment type="similarity">
    <text evidence="1">Belongs to the Luc7 family.</text>
</comment>
<proteinExistence type="inferred from homology"/>
<evidence type="ECO:0000256" key="1">
    <source>
        <dbReference type="ARBA" id="ARBA00005655"/>
    </source>
</evidence>
<dbReference type="Pfam" id="PF03194">
    <property type="entry name" value="LUC7"/>
    <property type="match status" value="2"/>
</dbReference>
<dbReference type="Proteomes" id="UP000823674">
    <property type="component" value="Chromosome A02"/>
</dbReference>
<keyword evidence="2" id="KW-0175">Coiled coil</keyword>
<gene>
    <name evidence="3" type="primary">A02p007920.1_BraROA</name>
    <name evidence="3" type="ORF">IGI04_004936</name>
</gene>
<keyword evidence="4" id="KW-1185">Reference proteome</keyword>
<feature type="coiled-coil region" evidence="2">
    <location>
        <begin position="317"/>
        <end position="356"/>
    </location>
</feature>